<dbReference type="EMBL" id="FRBT01000001">
    <property type="protein sequence ID" value="SHL15511.1"/>
    <property type="molecule type" value="Genomic_DNA"/>
</dbReference>
<dbReference type="STRING" id="946677.SAMN05444484_101501"/>
<evidence type="ECO:0000313" key="2">
    <source>
        <dbReference type="EMBL" id="SHL15511.1"/>
    </source>
</evidence>
<dbReference type="OrthoDB" id="1366840at2"/>
<protein>
    <recommendedName>
        <fullName evidence="4">DUF2752 domain-containing protein</fullName>
    </recommendedName>
</protein>
<keyword evidence="1" id="KW-1133">Transmembrane helix</keyword>
<evidence type="ECO:0000313" key="3">
    <source>
        <dbReference type="Proteomes" id="UP000184028"/>
    </source>
</evidence>
<feature type="transmembrane region" description="Helical" evidence="1">
    <location>
        <begin position="5"/>
        <end position="24"/>
    </location>
</feature>
<proteinExistence type="predicted"/>
<keyword evidence="1" id="KW-0812">Transmembrane</keyword>
<reference evidence="3" key="1">
    <citation type="submission" date="2016-11" db="EMBL/GenBank/DDBJ databases">
        <authorList>
            <person name="Varghese N."/>
            <person name="Submissions S."/>
        </authorList>
    </citation>
    <scope>NUCLEOTIDE SEQUENCE [LARGE SCALE GENOMIC DNA]</scope>
    <source>
        <strain evidence="3">DSM 24724</strain>
    </source>
</reference>
<keyword evidence="3" id="KW-1185">Reference proteome</keyword>
<dbReference type="AlphaFoldDB" id="A0A1M6YB65"/>
<evidence type="ECO:0000256" key="1">
    <source>
        <dbReference type="SAM" id="Phobius"/>
    </source>
</evidence>
<name>A0A1M6YB65_9FLAO</name>
<sequence>MIFIVIIMFIFFYSFMLPYLSFGFRSSCEGMPLSYCKSRGLTRAFSQILRFNFSQAIVLNPYSIKVLLFFLIQLIARFSINKIVRLSNFKKVVTVDICCSGLFFIFSFYNLVMI</sequence>
<organism evidence="2 3">
    <name type="scientific">Flavobacterium chilense</name>
    <dbReference type="NCBI Taxonomy" id="946677"/>
    <lineage>
        <taxon>Bacteria</taxon>
        <taxon>Pseudomonadati</taxon>
        <taxon>Bacteroidota</taxon>
        <taxon>Flavobacteriia</taxon>
        <taxon>Flavobacteriales</taxon>
        <taxon>Flavobacteriaceae</taxon>
        <taxon>Flavobacterium</taxon>
    </lineage>
</organism>
<dbReference type="Proteomes" id="UP000184028">
    <property type="component" value="Unassembled WGS sequence"/>
</dbReference>
<evidence type="ECO:0008006" key="4">
    <source>
        <dbReference type="Google" id="ProtNLM"/>
    </source>
</evidence>
<accession>A0A1M6YB65</accession>
<feature type="transmembrane region" description="Helical" evidence="1">
    <location>
        <begin position="62"/>
        <end position="80"/>
    </location>
</feature>
<keyword evidence="1" id="KW-0472">Membrane</keyword>
<feature type="transmembrane region" description="Helical" evidence="1">
    <location>
        <begin position="92"/>
        <end position="112"/>
    </location>
</feature>
<gene>
    <name evidence="2" type="ORF">SAMN05444484_101501</name>
</gene>